<reference evidence="1 2" key="1">
    <citation type="submission" date="2020-08" db="EMBL/GenBank/DDBJ databases">
        <title>Genomic Encyclopedia of Type Strains, Phase IV (KMG-IV): sequencing the most valuable type-strain genomes for metagenomic binning, comparative biology and taxonomic classification.</title>
        <authorList>
            <person name="Goeker M."/>
        </authorList>
    </citation>
    <scope>NUCLEOTIDE SEQUENCE [LARGE SCALE GENOMIC DNA]</scope>
    <source>
        <strain evidence="1 2">DSM 26736</strain>
    </source>
</reference>
<evidence type="ECO:0000313" key="1">
    <source>
        <dbReference type="EMBL" id="MBB5709438.1"/>
    </source>
</evidence>
<accession>A0A840YF90</accession>
<comment type="caution">
    <text evidence="1">The sequence shown here is derived from an EMBL/GenBank/DDBJ whole genome shotgun (WGS) entry which is preliminary data.</text>
</comment>
<proteinExistence type="predicted"/>
<keyword evidence="2" id="KW-1185">Reference proteome</keyword>
<evidence type="ECO:0008006" key="3">
    <source>
        <dbReference type="Google" id="ProtNLM"/>
    </source>
</evidence>
<dbReference type="Proteomes" id="UP000527143">
    <property type="component" value="Unassembled WGS sequence"/>
</dbReference>
<protein>
    <recommendedName>
        <fullName evidence="3">DUF3168 domain-containing protein</fullName>
    </recommendedName>
</protein>
<dbReference type="InterPro" id="IPR021508">
    <property type="entry name" value="Gp17-like"/>
</dbReference>
<evidence type="ECO:0000313" key="2">
    <source>
        <dbReference type="Proteomes" id="UP000527143"/>
    </source>
</evidence>
<dbReference type="AlphaFoldDB" id="A0A840YF90"/>
<sequence length="134" mass="14741">MIEATLTRILREAFAATYPAGGDPAKSVFPLVAPKGKTAPFITYTRSSASRLYDLEGAVGVASPTFRVDAYASGYLEARKLANSIRIKLDGYDDAEVHNVELVQERDLSDLTSSPDLFRIQLEFRITHNEETGD</sequence>
<gene>
    <name evidence="1" type="ORF">FHT02_000644</name>
</gene>
<organism evidence="1 2">
    <name type="scientific">Sphingomonas xinjiangensis</name>
    <dbReference type="NCBI Taxonomy" id="643568"/>
    <lineage>
        <taxon>Bacteria</taxon>
        <taxon>Pseudomonadati</taxon>
        <taxon>Pseudomonadota</taxon>
        <taxon>Alphaproteobacteria</taxon>
        <taxon>Sphingomonadales</taxon>
        <taxon>Sphingomonadaceae</taxon>
        <taxon>Sphingomonas</taxon>
    </lineage>
</organism>
<dbReference type="RefSeq" id="WP_184084122.1">
    <property type="nucleotide sequence ID" value="NZ_JACIJF010000001.1"/>
</dbReference>
<dbReference type="EMBL" id="JACIJF010000001">
    <property type="protein sequence ID" value="MBB5709438.1"/>
    <property type="molecule type" value="Genomic_DNA"/>
</dbReference>
<dbReference type="Pfam" id="PF11367">
    <property type="entry name" value="Tail_completion_gp17"/>
    <property type="match status" value="1"/>
</dbReference>
<name>A0A840YF90_9SPHN</name>